<sequence>MGKIKNIVFDLGGVIMNLNVPKTIEEFERLGITNIINRTGHHYTDSVFYDFEIGKVSEFEFIEKLRKMSSLQPSSEEIQNAWNAMILNMPQERIECLINLKEKYNIYLLSNTNSIHQKKFLNEVNKENNFSFNNLFIKAYYSHELGIRKPDEKVFRFVLKDSNLNAEETLFIDDSIDNIRVAEKAGIKGCYFINGNLERNLEKYSICINH</sequence>
<dbReference type="Gene3D" id="1.10.150.240">
    <property type="entry name" value="Putative phosphatase, domain 2"/>
    <property type="match status" value="1"/>
</dbReference>
<dbReference type="InterPro" id="IPR023198">
    <property type="entry name" value="PGP-like_dom2"/>
</dbReference>
<dbReference type="SUPFAM" id="SSF56784">
    <property type="entry name" value="HAD-like"/>
    <property type="match status" value="1"/>
</dbReference>
<dbReference type="Gene3D" id="3.40.50.1000">
    <property type="entry name" value="HAD superfamily/HAD-like"/>
    <property type="match status" value="1"/>
</dbReference>
<gene>
    <name evidence="1" type="ORF">L3X37_06365</name>
</gene>
<dbReference type="InterPro" id="IPR023214">
    <property type="entry name" value="HAD_sf"/>
</dbReference>
<dbReference type="EMBL" id="JAKKDU010000006">
    <property type="protein sequence ID" value="MCF7567990.1"/>
    <property type="molecule type" value="Genomic_DNA"/>
</dbReference>
<keyword evidence="2" id="KW-1185">Reference proteome</keyword>
<dbReference type="AlphaFoldDB" id="A0AAE3EQ32"/>
<dbReference type="PANTHER" id="PTHR43611">
    <property type="entry name" value="ALPHA-D-GLUCOSE 1-PHOSPHATE PHOSPHATASE"/>
    <property type="match status" value="1"/>
</dbReference>
<evidence type="ECO:0000313" key="2">
    <source>
        <dbReference type="Proteomes" id="UP001199795"/>
    </source>
</evidence>
<dbReference type="CDD" id="cd02603">
    <property type="entry name" value="HAD_sEH-N_like"/>
    <property type="match status" value="1"/>
</dbReference>
<dbReference type="Pfam" id="PF00702">
    <property type="entry name" value="Hydrolase"/>
    <property type="match status" value="1"/>
</dbReference>
<organism evidence="1 2">
    <name type="scientific">Wocania arenilitoris</name>
    <dbReference type="NCBI Taxonomy" id="2044858"/>
    <lineage>
        <taxon>Bacteria</taxon>
        <taxon>Pseudomonadati</taxon>
        <taxon>Bacteroidota</taxon>
        <taxon>Flavobacteriia</taxon>
        <taxon>Flavobacteriales</taxon>
        <taxon>Flavobacteriaceae</taxon>
        <taxon>Wocania</taxon>
    </lineage>
</organism>
<dbReference type="PANTHER" id="PTHR43611:SF3">
    <property type="entry name" value="FLAVIN MONONUCLEOTIDE HYDROLASE 1, CHLOROPLATIC"/>
    <property type="match status" value="1"/>
</dbReference>
<accession>A0AAE3EQ32</accession>
<protein>
    <submittedName>
        <fullName evidence="1">HAD family phosphatase</fullName>
    </submittedName>
</protein>
<dbReference type="InterPro" id="IPR036412">
    <property type="entry name" value="HAD-like_sf"/>
</dbReference>
<name>A0AAE3EQ32_9FLAO</name>
<dbReference type="SFLD" id="SFLDS00003">
    <property type="entry name" value="Haloacid_Dehalogenase"/>
    <property type="match status" value="1"/>
</dbReference>
<evidence type="ECO:0000313" key="1">
    <source>
        <dbReference type="EMBL" id="MCF7567990.1"/>
    </source>
</evidence>
<dbReference type="SFLD" id="SFLDG01129">
    <property type="entry name" value="C1.5:_HAD__Beta-PGM__Phosphata"/>
    <property type="match status" value="1"/>
</dbReference>
<proteinExistence type="predicted"/>
<dbReference type="InterPro" id="IPR006439">
    <property type="entry name" value="HAD-SF_hydro_IA"/>
</dbReference>
<dbReference type="Proteomes" id="UP001199795">
    <property type="component" value="Unassembled WGS sequence"/>
</dbReference>
<dbReference type="RefSeq" id="WP_237239336.1">
    <property type="nucleotide sequence ID" value="NZ_JAKKDU010000006.1"/>
</dbReference>
<comment type="caution">
    <text evidence="1">The sequence shown here is derived from an EMBL/GenBank/DDBJ whole genome shotgun (WGS) entry which is preliminary data.</text>
</comment>
<dbReference type="NCBIfam" id="TIGR01509">
    <property type="entry name" value="HAD-SF-IA-v3"/>
    <property type="match status" value="1"/>
</dbReference>
<reference evidence="1" key="1">
    <citation type="submission" date="2022-01" db="EMBL/GenBank/DDBJ databases">
        <title>Draft genome sequence of Sabulilitoribacter arenilitoris KCTC 52401.</title>
        <authorList>
            <person name="Oh J.-S."/>
        </authorList>
    </citation>
    <scope>NUCLEOTIDE SEQUENCE</scope>
    <source>
        <strain evidence="1">HMF6543</strain>
    </source>
</reference>